<evidence type="ECO:0000313" key="4">
    <source>
        <dbReference type="EMBL" id="SDC03429.1"/>
    </source>
</evidence>
<evidence type="ECO:0000256" key="2">
    <source>
        <dbReference type="SAM" id="Phobius"/>
    </source>
</evidence>
<keyword evidence="5" id="KW-1185">Reference proteome</keyword>
<evidence type="ECO:0000313" key="5">
    <source>
        <dbReference type="Proteomes" id="UP000198528"/>
    </source>
</evidence>
<dbReference type="GO" id="GO:0016787">
    <property type="term" value="F:hydrolase activity"/>
    <property type="evidence" value="ECO:0007669"/>
    <property type="project" value="UniProtKB-KW"/>
</dbReference>
<organism evidence="4 5">
    <name type="scientific">Parafannyhessea umbonata</name>
    <dbReference type="NCBI Taxonomy" id="604330"/>
    <lineage>
        <taxon>Bacteria</taxon>
        <taxon>Bacillati</taxon>
        <taxon>Actinomycetota</taxon>
        <taxon>Coriobacteriia</taxon>
        <taxon>Coriobacteriales</taxon>
        <taxon>Atopobiaceae</taxon>
        <taxon>Parafannyhessea</taxon>
    </lineage>
</organism>
<dbReference type="Gene3D" id="3.40.50.1820">
    <property type="entry name" value="alpha/beta hydrolase"/>
    <property type="match status" value="1"/>
</dbReference>
<protein>
    <submittedName>
        <fullName evidence="4">Alpha/beta hydrolase family protein</fullName>
    </submittedName>
</protein>
<keyword evidence="2" id="KW-1133">Transmembrane helix</keyword>
<dbReference type="RefSeq" id="WP_218118075.1">
    <property type="nucleotide sequence ID" value="NZ_FMZL01000002.1"/>
</dbReference>
<dbReference type="InterPro" id="IPR029058">
    <property type="entry name" value="AB_hydrolase_fold"/>
</dbReference>
<dbReference type="SUPFAM" id="SSF53474">
    <property type="entry name" value="alpha/beta-Hydrolases"/>
    <property type="match status" value="1"/>
</dbReference>
<evidence type="ECO:0000256" key="1">
    <source>
        <dbReference type="SAM" id="MobiDB-lite"/>
    </source>
</evidence>
<evidence type="ECO:0000259" key="3">
    <source>
        <dbReference type="Pfam" id="PF12695"/>
    </source>
</evidence>
<dbReference type="Proteomes" id="UP000198528">
    <property type="component" value="Unassembled WGS sequence"/>
</dbReference>
<feature type="transmembrane region" description="Helical" evidence="2">
    <location>
        <begin position="31"/>
        <end position="54"/>
    </location>
</feature>
<dbReference type="Pfam" id="PF12695">
    <property type="entry name" value="Abhydrolase_5"/>
    <property type="match status" value="1"/>
</dbReference>
<dbReference type="InterPro" id="IPR029059">
    <property type="entry name" value="AB_hydrolase_5"/>
</dbReference>
<feature type="region of interest" description="Disordered" evidence="1">
    <location>
        <begin position="1"/>
        <end position="23"/>
    </location>
</feature>
<dbReference type="STRING" id="604330.SAMN04489857_0261"/>
<reference evidence="5" key="1">
    <citation type="submission" date="2016-10" db="EMBL/GenBank/DDBJ databases">
        <authorList>
            <person name="Varghese N."/>
            <person name="Submissions S."/>
        </authorList>
    </citation>
    <scope>NUCLEOTIDE SEQUENCE [LARGE SCALE GENOMIC DNA]</scope>
    <source>
        <strain evidence="5">DSM 22619</strain>
    </source>
</reference>
<proteinExistence type="predicted"/>
<gene>
    <name evidence="4" type="ORF">SAMN04487824_10288</name>
</gene>
<dbReference type="EMBL" id="FMZL01000002">
    <property type="protein sequence ID" value="SDC03429.1"/>
    <property type="molecule type" value="Genomic_DNA"/>
</dbReference>
<feature type="domain" description="Alpha/beta hydrolase fold-5" evidence="3">
    <location>
        <begin position="98"/>
        <end position="269"/>
    </location>
</feature>
<dbReference type="AlphaFoldDB" id="A0A1G6IA48"/>
<keyword evidence="2" id="KW-0812">Transmembrane</keyword>
<keyword evidence="2" id="KW-0472">Membrane</keyword>
<accession>A0A1G6IA48</accession>
<keyword evidence="4" id="KW-0378">Hydrolase</keyword>
<sequence>MGRRCMGRRGEKNVPLGGGRGHGKRHRVRRVLLGIAVALVAAVLALGLGIHIYAASYSHATATAREALATSSAARVKRLDSGDVLFVPGDAGRVSAALVFYPGGKVEATAYAPLLRRLAKRGIACALTQMPENLAVLAPNAADRSRGELEDALRAAGRDPQDVPWMMGGHSLGGAMAASYARSHASEYRGLVLLAAYSSGDISKSGLRVLLVSGTRDGVLNRDRYDSCLANLPQDYREVQIKGGNHAGFGSYGRQDGDRKATISGGEQVEATVQAIVSLVGTL</sequence>
<name>A0A1G6IA48_9ACTN</name>